<keyword evidence="1" id="KW-0560">Oxidoreductase</keyword>
<evidence type="ECO:0000313" key="4">
    <source>
        <dbReference type="Proteomes" id="UP000050417"/>
    </source>
</evidence>
<dbReference type="SUPFAM" id="SSF53323">
    <property type="entry name" value="Pyruvate-ferredoxin oxidoreductase, PFOR, domain III"/>
    <property type="match status" value="1"/>
</dbReference>
<evidence type="ECO:0000259" key="2">
    <source>
        <dbReference type="Pfam" id="PF01558"/>
    </source>
</evidence>
<evidence type="ECO:0000313" key="3">
    <source>
        <dbReference type="EMBL" id="KPL71376.1"/>
    </source>
</evidence>
<dbReference type="Pfam" id="PF01558">
    <property type="entry name" value="POR"/>
    <property type="match status" value="1"/>
</dbReference>
<dbReference type="PANTHER" id="PTHR42730">
    <property type="entry name" value="2-OXOGLUTARATE SYNTHASE SUBUNIT KORC"/>
    <property type="match status" value="1"/>
</dbReference>
<evidence type="ECO:0000256" key="1">
    <source>
        <dbReference type="ARBA" id="ARBA00023002"/>
    </source>
</evidence>
<reference evidence="3 4" key="1">
    <citation type="submission" date="2015-07" db="EMBL/GenBank/DDBJ databases">
        <title>Genome sequence of Ornatilinea apprima DSM 23815.</title>
        <authorList>
            <person name="Hemp J."/>
            <person name="Ward L.M."/>
            <person name="Pace L.A."/>
            <person name="Fischer W.W."/>
        </authorList>
    </citation>
    <scope>NUCLEOTIDE SEQUENCE [LARGE SCALE GENOMIC DNA]</scope>
    <source>
        <strain evidence="3 4">P3M-1</strain>
    </source>
</reference>
<comment type="caution">
    <text evidence="3">The sequence shown here is derived from an EMBL/GenBank/DDBJ whole genome shotgun (WGS) entry which is preliminary data.</text>
</comment>
<dbReference type="PANTHER" id="PTHR42730:SF1">
    <property type="entry name" value="2-OXOGLUTARATE SYNTHASE SUBUNIT KORC"/>
    <property type="match status" value="1"/>
</dbReference>
<accession>A0A0P6WXY4</accession>
<proteinExistence type="predicted"/>
<dbReference type="OrthoDB" id="9794954at2"/>
<dbReference type="EMBL" id="LGCL01000041">
    <property type="protein sequence ID" value="KPL71376.1"/>
    <property type="molecule type" value="Genomic_DNA"/>
</dbReference>
<protein>
    <submittedName>
        <fullName evidence="3">2-oxoacid:ferredoxin oxidoreductase subunit gamma</fullName>
    </submittedName>
</protein>
<dbReference type="Proteomes" id="UP000050417">
    <property type="component" value="Unassembled WGS sequence"/>
</dbReference>
<name>A0A0P6WXY4_9CHLR</name>
<dbReference type="InterPro" id="IPR019752">
    <property type="entry name" value="Pyrv/ketoisovalerate_OxRed_cat"/>
</dbReference>
<dbReference type="RefSeq" id="WP_075064221.1">
    <property type="nucleotide sequence ID" value="NZ_LGCL01000041.1"/>
</dbReference>
<sequence>MQTEIIISGFGGQGALFAGQLMAYSAMDNQLEVTWFPSYGPEMRGGTASCTVIISDEEIGAPVVGMPTAVIAMNLPSLDKYEPQVKPGGLLVVNASMVNRQALRTDIRSAHIPANEIAERIGDRRLTNMVLLGSLLANLNVLDLKTVEASLRVHTPERHQRLVPLNIQALEEGATYLAA</sequence>
<dbReference type="InterPro" id="IPR052554">
    <property type="entry name" value="2-oxoglutarate_synth_KorC"/>
</dbReference>
<dbReference type="InterPro" id="IPR002869">
    <property type="entry name" value="Pyrv_flavodox_OxRed_cen"/>
</dbReference>
<keyword evidence="4" id="KW-1185">Reference proteome</keyword>
<dbReference type="GO" id="GO:0016903">
    <property type="term" value="F:oxidoreductase activity, acting on the aldehyde or oxo group of donors"/>
    <property type="evidence" value="ECO:0007669"/>
    <property type="project" value="InterPro"/>
</dbReference>
<feature type="domain" description="Pyruvate/ketoisovalerate oxidoreductase catalytic" evidence="2">
    <location>
        <begin position="11"/>
        <end position="174"/>
    </location>
</feature>
<organism evidence="3 4">
    <name type="scientific">Ornatilinea apprima</name>
    <dbReference type="NCBI Taxonomy" id="1134406"/>
    <lineage>
        <taxon>Bacteria</taxon>
        <taxon>Bacillati</taxon>
        <taxon>Chloroflexota</taxon>
        <taxon>Anaerolineae</taxon>
        <taxon>Anaerolineales</taxon>
        <taxon>Anaerolineaceae</taxon>
        <taxon>Ornatilinea</taxon>
    </lineage>
</organism>
<dbReference type="STRING" id="1134406.ADN00_16860"/>
<dbReference type="PATRIC" id="fig|1134406.4.peg.432"/>
<gene>
    <name evidence="3" type="ORF">ADN00_16860</name>
</gene>
<dbReference type="Gene3D" id="3.40.920.10">
    <property type="entry name" value="Pyruvate-ferredoxin oxidoreductase, PFOR, domain III"/>
    <property type="match status" value="1"/>
</dbReference>
<dbReference type="AlphaFoldDB" id="A0A0P6WXY4"/>